<accession>A0A7S2V3N2</accession>
<name>A0A7S2V3N2_9STRA</name>
<organism evidence="2">
    <name type="scientific">Fibrocapsa japonica</name>
    <dbReference type="NCBI Taxonomy" id="94617"/>
    <lineage>
        <taxon>Eukaryota</taxon>
        <taxon>Sar</taxon>
        <taxon>Stramenopiles</taxon>
        <taxon>Ochrophyta</taxon>
        <taxon>Raphidophyceae</taxon>
        <taxon>Chattonellales</taxon>
        <taxon>Chattonellaceae</taxon>
        <taxon>Fibrocapsa</taxon>
    </lineage>
</organism>
<dbReference type="AlphaFoldDB" id="A0A7S2V3N2"/>
<feature type="chain" id="PRO_5031303639" evidence="1">
    <location>
        <begin position="18"/>
        <end position="149"/>
    </location>
</feature>
<keyword evidence="1" id="KW-0732">Signal</keyword>
<reference evidence="2" key="1">
    <citation type="submission" date="2021-01" db="EMBL/GenBank/DDBJ databases">
        <authorList>
            <person name="Corre E."/>
            <person name="Pelletier E."/>
            <person name="Niang G."/>
            <person name="Scheremetjew M."/>
            <person name="Finn R."/>
            <person name="Kale V."/>
            <person name="Holt S."/>
            <person name="Cochrane G."/>
            <person name="Meng A."/>
            <person name="Brown T."/>
            <person name="Cohen L."/>
        </authorList>
    </citation>
    <scope>NUCLEOTIDE SEQUENCE</scope>
    <source>
        <strain evidence="2">CCMP1661</strain>
    </source>
</reference>
<evidence type="ECO:0000313" key="2">
    <source>
        <dbReference type="EMBL" id="CAD9867486.1"/>
    </source>
</evidence>
<gene>
    <name evidence="2" type="ORF">FJAP1339_LOCUS8081</name>
</gene>
<sequence length="149" mass="16409">MVSRVIILFSLLSTCKAFLAPHIDWKIPRGCSFLKAHNNDALEAAREAALRATATFGVHSVQAKLEWETFEDIASAGTFAATLPALDEQCFSHLQCQEYEAASLELSELIGQELDESAVAALVAENKQLQLENSKLIHRCFQISALTFL</sequence>
<evidence type="ECO:0000256" key="1">
    <source>
        <dbReference type="SAM" id="SignalP"/>
    </source>
</evidence>
<protein>
    <submittedName>
        <fullName evidence="2">Uncharacterized protein</fullName>
    </submittedName>
</protein>
<dbReference type="EMBL" id="HBHR01016161">
    <property type="protein sequence ID" value="CAD9867486.1"/>
    <property type="molecule type" value="Transcribed_RNA"/>
</dbReference>
<proteinExistence type="predicted"/>
<feature type="signal peptide" evidence="1">
    <location>
        <begin position="1"/>
        <end position="17"/>
    </location>
</feature>